<feature type="domain" description="F-box" evidence="1">
    <location>
        <begin position="450"/>
        <end position="482"/>
    </location>
</feature>
<protein>
    <recommendedName>
        <fullName evidence="1">F-box domain-containing protein</fullName>
    </recommendedName>
</protein>
<evidence type="ECO:0000313" key="2">
    <source>
        <dbReference type="EMBL" id="KAF4670513.1"/>
    </source>
</evidence>
<dbReference type="EMBL" id="JABANN010000119">
    <property type="protein sequence ID" value="KAF4670513.1"/>
    <property type="molecule type" value="Genomic_DNA"/>
</dbReference>
<dbReference type="SUPFAM" id="SSF52047">
    <property type="entry name" value="RNI-like"/>
    <property type="match status" value="1"/>
</dbReference>
<name>A0A7J6MG21_PEROL</name>
<dbReference type="PANTHER" id="PTHR16134:SF119">
    <property type="entry name" value="AT02038P-RELATED"/>
    <property type="match status" value="1"/>
</dbReference>
<dbReference type="Gene3D" id="3.80.10.10">
    <property type="entry name" value="Ribonuclease Inhibitor"/>
    <property type="match status" value="2"/>
</dbReference>
<dbReference type="PANTHER" id="PTHR16134">
    <property type="entry name" value="F-BOX/TPR REPEAT PROTEIN POF3"/>
    <property type="match status" value="1"/>
</dbReference>
<reference evidence="2 3" key="1">
    <citation type="submission" date="2020-04" db="EMBL/GenBank/DDBJ databases">
        <title>Perkinsus olseni comparative genomics.</title>
        <authorList>
            <person name="Bogema D.R."/>
        </authorList>
    </citation>
    <scope>NUCLEOTIDE SEQUENCE [LARGE SCALE GENOMIC DNA]</scope>
    <source>
        <strain evidence="2">ATCC PRA-31</strain>
    </source>
</reference>
<proteinExistence type="predicted"/>
<dbReference type="InterPro" id="IPR032675">
    <property type="entry name" value="LRR_dom_sf"/>
</dbReference>
<evidence type="ECO:0000313" key="3">
    <source>
        <dbReference type="Proteomes" id="UP000572268"/>
    </source>
</evidence>
<evidence type="ECO:0000259" key="1">
    <source>
        <dbReference type="Pfam" id="PF00646"/>
    </source>
</evidence>
<comment type="caution">
    <text evidence="2">The sequence shown here is derived from an EMBL/GenBank/DDBJ whole genome shotgun (WGS) entry which is preliminary data.</text>
</comment>
<accession>A0A7J6MG21</accession>
<sequence>MATVSAHIPSGDPQLSLWSIAHGPPSELPSLWCMLPGEVVGTILACLDPLTDWLTIANSGQGCRALLSQGVRFVDNISLTISESTNSSWLYHIVSIVGPRTTAVSLLHVGEASETIWMALSGIRVPRLRILELSEVPRGRIDTSVLSKVTSLTYNQSVPLESWSNLTSFLEACPSLTELRLIAGVPGKPAGRSKWLEKEFTGLHMDVWCFQPVTSECIYEDVVDAVSISRATLTAFSYNHQSSASIDTLFDALNSTQALRQLTLSSAGPLMQSAVKLDGIGGRLESFTLQCSASSADSAVAFAGWLENCCQLRRLHLNLTRFDADLFVEVLIPAIMELPKLDSLCIQGFDVSPDGWWKLAESLPHLKSISLWGTAPAGFFDKASLAIQFTPPSDAFSTQEVQEARVGPQSPSIATLDASLKEILSLSRSPKASTAPRAPLPKASEDLLALLPAETIAMIVSFLHLVPDILNLSCVCRRMRDLPQRIAYALTTVALPGDVRSCLQFQRVIALIAPYVQRLSCASEGVTNPLIWSAVSTALPPMPSLTSLELFELPDRVAHTRLSFPPLLRWFKYGGVDPVNWAFLKELVARVETLDSLEIRGTAYGAPGDEGWLKGRAWRNLLIEVTIRDDRWPVTTLAISDRLRRALADLAASVTAGVESSTETLIGFTFAEPCTTAMLEALRRCDGLEKLDITVDRWQANKLVPLPAHTTLRELRLAFPVLGNMTRRERSAADAAVEDVVASLATYKSLRKVVIDGCGTSLGLSHTSMRALSDIAIATLGLLDVEITVTEFTELGGMLAGLRDLTITGPLRGRPGIYKLLRDSCPRLRSLEVAGDDLASTAAYDEMKKLRDRGVRVY</sequence>
<gene>
    <name evidence="2" type="ORF">FOL46_000780</name>
</gene>
<dbReference type="Pfam" id="PF00646">
    <property type="entry name" value="F-box"/>
    <property type="match status" value="1"/>
</dbReference>
<organism evidence="2 3">
    <name type="scientific">Perkinsus olseni</name>
    <name type="common">Perkinsus atlanticus</name>
    <dbReference type="NCBI Taxonomy" id="32597"/>
    <lineage>
        <taxon>Eukaryota</taxon>
        <taxon>Sar</taxon>
        <taxon>Alveolata</taxon>
        <taxon>Perkinsozoa</taxon>
        <taxon>Perkinsea</taxon>
        <taxon>Perkinsida</taxon>
        <taxon>Perkinsidae</taxon>
        <taxon>Perkinsus</taxon>
    </lineage>
</organism>
<dbReference type="CDD" id="cd09917">
    <property type="entry name" value="F-box_SF"/>
    <property type="match status" value="1"/>
</dbReference>
<dbReference type="Proteomes" id="UP000572268">
    <property type="component" value="Unassembled WGS sequence"/>
</dbReference>
<dbReference type="InterPro" id="IPR001810">
    <property type="entry name" value="F-box_dom"/>
</dbReference>
<dbReference type="InterPro" id="IPR036047">
    <property type="entry name" value="F-box-like_dom_sf"/>
</dbReference>
<dbReference type="SUPFAM" id="SSF81383">
    <property type="entry name" value="F-box domain"/>
    <property type="match status" value="1"/>
</dbReference>
<dbReference type="AlphaFoldDB" id="A0A7J6MG21"/>